<organism evidence="4 5">
    <name type="scientific">Dysosmobacter segnis</name>
    <dbReference type="NCBI Taxonomy" id="2763042"/>
    <lineage>
        <taxon>Bacteria</taxon>
        <taxon>Bacillati</taxon>
        <taxon>Bacillota</taxon>
        <taxon>Clostridia</taxon>
        <taxon>Eubacteriales</taxon>
        <taxon>Oscillospiraceae</taxon>
        <taxon>Dysosmobacter</taxon>
    </lineage>
</organism>
<evidence type="ECO:0000259" key="3">
    <source>
        <dbReference type="PROSITE" id="PS50966"/>
    </source>
</evidence>
<protein>
    <submittedName>
        <fullName evidence="4">SWIM zinc finger family protein</fullName>
    </submittedName>
</protein>
<gene>
    <name evidence="4" type="ORF">H8Z83_14590</name>
</gene>
<evidence type="ECO:0000313" key="5">
    <source>
        <dbReference type="Proteomes" id="UP000620327"/>
    </source>
</evidence>
<keyword evidence="2" id="KW-0812">Transmembrane</keyword>
<comment type="caution">
    <text evidence="4">The sequence shown here is derived from an EMBL/GenBank/DDBJ whole genome shotgun (WGS) entry which is preliminary data.</text>
</comment>
<keyword evidence="2" id="KW-0472">Membrane</keyword>
<evidence type="ECO:0000313" key="4">
    <source>
        <dbReference type="EMBL" id="MBC5771525.1"/>
    </source>
</evidence>
<dbReference type="GO" id="GO:0008270">
    <property type="term" value="F:zinc ion binding"/>
    <property type="evidence" value="ECO:0007669"/>
    <property type="project" value="UniProtKB-KW"/>
</dbReference>
<evidence type="ECO:0000256" key="1">
    <source>
        <dbReference type="PROSITE-ProRule" id="PRU00325"/>
    </source>
</evidence>
<name>A0A923MIY6_9FIRM</name>
<dbReference type="Proteomes" id="UP000620327">
    <property type="component" value="Unassembled WGS sequence"/>
</dbReference>
<keyword evidence="1" id="KW-0863">Zinc-finger</keyword>
<keyword evidence="2" id="KW-1133">Transmembrane helix</keyword>
<accession>A0A923MIY6</accession>
<proteinExistence type="predicted"/>
<feature type="domain" description="SWIM-type" evidence="3">
    <location>
        <begin position="131"/>
        <end position="163"/>
    </location>
</feature>
<dbReference type="PROSITE" id="PS50966">
    <property type="entry name" value="ZF_SWIM"/>
    <property type="match status" value="1"/>
</dbReference>
<dbReference type="InterPro" id="IPR007527">
    <property type="entry name" value="Znf_SWIM"/>
</dbReference>
<dbReference type="AlphaFoldDB" id="A0A923MIY6"/>
<keyword evidence="5" id="KW-1185">Reference proteome</keyword>
<reference evidence="4" key="1">
    <citation type="submission" date="2020-08" db="EMBL/GenBank/DDBJ databases">
        <title>Genome public.</title>
        <authorList>
            <person name="Liu C."/>
            <person name="Sun Q."/>
        </authorList>
    </citation>
    <scope>NUCLEOTIDE SEQUENCE</scope>
    <source>
        <strain evidence="4">BX15</strain>
    </source>
</reference>
<keyword evidence="1" id="KW-0479">Metal-binding</keyword>
<sequence length="172" mass="18848">MGKPKTVITENGAVYQLSDPSALRLVYRIVGVALILMGAVLTLISPAGVAFAALGLALVFWLPKKIQPAKKFLRFTGTPCAGNCTFGHWDPKVHTGQAQLERFEKAVHQPMAILSYNAQNGFAEIKGSGSDTYMTSLDECTCPDFDKRSKPCKHIYFLALQMGYTSDDFYSC</sequence>
<dbReference type="Pfam" id="PF04434">
    <property type="entry name" value="SWIM"/>
    <property type="match status" value="1"/>
</dbReference>
<evidence type="ECO:0000256" key="2">
    <source>
        <dbReference type="SAM" id="Phobius"/>
    </source>
</evidence>
<feature type="transmembrane region" description="Helical" evidence="2">
    <location>
        <begin position="29"/>
        <end position="62"/>
    </location>
</feature>
<dbReference type="EMBL" id="JACOQI010000018">
    <property type="protein sequence ID" value="MBC5771525.1"/>
    <property type="molecule type" value="Genomic_DNA"/>
</dbReference>
<dbReference type="RefSeq" id="WP_187015719.1">
    <property type="nucleotide sequence ID" value="NZ_JACOQI010000018.1"/>
</dbReference>
<keyword evidence="1" id="KW-0862">Zinc</keyword>